<dbReference type="GeneID" id="37021980"/>
<dbReference type="Proteomes" id="UP000245771">
    <property type="component" value="Unassembled WGS sequence"/>
</dbReference>
<dbReference type="InterPro" id="IPR010987">
    <property type="entry name" value="Glutathione-S-Trfase_C-like"/>
</dbReference>
<gene>
    <name evidence="4" type="ORF">FA14DRAFT_169311</name>
</gene>
<dbReference type="STRING" id="1280837.A0A316V1L3"/>
<dbReference type="SUPFAM" id="SSF47616">
    <property type="entry name" value="GST C-terminal domain-like"/>
    <property type="match status" value="1"/>
</dbReference>
<dbReference type="AlphaFoldDB" id="A0A316V1L3"/>
<name>A0A316V1L3_9BASI</name>
<dbReference type="InterPro" id="IPR040079">
    <property type="entry name" value="Glutathione_S-Trfase"/>
</dbReference>
<sequence length="262" mass="29349">MTEPDPHGFSEDFGTIEIFGIPFSTFTRSIVMGLEEFGLGNCFIQHHTPPHSGEVRQRNPFGLLPVLVHRPNAIYSSSDDTVILYESNAIRRYIDESLGLQANQKFKHKVELTPPAAKSTPMERARVDQWVSVAATVIFPAVELGVVKRRLAMEGNSADDESITLALDTGLEKLHDRLAIVEQMFNQPFSGDYICGNNVSWADLFAYPPLADLRAIKEGEPILRSGKDALYPKLNAWMDRMEQRESAKKTYPGTLASQRKKN</sequence>
<dbReference type="PANTHER" id="PTHR44051:SF8">
    <property type="entry name" value="GLUTATHIONE S-TRANSFERASE GSTA"/>
    <property type="match status" value="1"/>
</dbReference>
<dbReference type="PROSITE" id="PS50405">
    <property type="entry name" value="GST_CTER"/>
    <property type="match status" value="1"/>
</dbReference>
<dbReference type="InterPro" id="IPR004045">
    <property type="entry name" value="Glutathione_S-Trfase_N"/>
</dbReference>
<protein>
    <submittedName>
        <fullName evidence="4">Glutathione S-transferase</fullName>
    </submittedName>
</protein>
<evidence type="ECO:0000259" key="3">
    <source>
        <dbReference type="PROSITE" id="PS50405"/>
    </source>
</evidence>
<dbReference type="Pfam" id="PF13409">
    <property type="entry name" value="GST_N_2"/>
    <property type="match status" value="1"/>
</dbReference>
<proteinExistence type="inferred from homology"/>
<comment type="similarity">
    <text evidence="1">Belongs to the GST superfamily.</text>
</comment>
<feature type="domain" description="GST C-terminal" evidence="3">
    <location>
        <begin position="120"/>
        <end position="262"/>
    </location>
</feature>
<dbReference type="SUPFAM" id="SSF52833">
    <property type="entry name" value="Thioredoxin-like"/>
    <property type="match status" value="1"/>
</dbReference>
<evidence type="ECO:0000313" key="4">
    <source>
        <dbReference type="EMBL" id="PWN31440.1"/>
    </source>
</evidence>
<dbReference type="Gene3D" id="3.40.30.10">
    <property type="entry name" value="Glutaredoxin"/>
    <property type="match status" value="1"/>
</dbReference>
<dbReference type="PANTHER" id="PTHR44051">
    <property type="entry name" value="GLUTATHIONE S-TRANSFERASE-RELATED"/>
    <property type="match status" value="1"/>
</dbReference>
<keyword evidence="4" id="KW-0808">Transferase</keyword>
<dbReference type="RefSeq" id="XP_025351742.1">
    <property type="nucleotide sequence ID" value="XM_025500199.1"/>
</dbReference>
<dbReference type="GO" id="GO:0016740">
    <property type="term" value="F:transferase activity"/>
    <property type="evidence" value="ECO:0007669"/>
    <property type="project" value="UniProtKB-KW"/>
</dbReference>
<dbReference type="InterPro" id="IPR036282">
    <property type="entry name" value="Glutathione-S-Trfase_C_sf"/>
</dbReference>
<evidence type="ECO:0000259" key="2">
    <source>
        <dbReference type="PROSITE" id="PS50404"/>
    </source>
</evidence>
<evidence type="ECO:0000313" key="5">
    <source>
        <dbReference type="Proteomes" id="UP000245771"/>
    </source>
</evidence>
<reference evidence="4 5" key="1">
    <citation type="journal article" date="2018" name="Mol. Biol. Evol.">
        <title>Broad Genomic Sampling Reveals a Smut Pathogenic Ancestry of the Fungal Clade Ustilaginomycotina.</title>
        <authorList>
            <person name="Kijpornyongpan T."/>
            <person name="Mondo S.J."/>
            <person name="Barry K."/>
            <person name="Sandor L."/>
            <person name="Lee J."/>
            <person name="Lipzen A."/>
            <person name="Pangilinan J."/>
            <person name="LaButti K."/>
            <person name="Hainaut M."/>
            <person name="Henrissat B."/>
            <person name="Grigoriev I.V."/>
            <person name="Spatafora J.W."/>
            <person name="Aime M.C."/>
        </authorList>
    </citation>
    <scope>NUCLEOTIDE SEQUENCE [LARGE SCALE GENOMIC DNA]</scope>
    <source>
        <strain evidence="4 5">MCA 3882</strain>
    </source>
</reference>
<dbReference type="InParanoid" id="A0A316V1L3"/>
<dbReference type="SFLD" id="SFLDS00019">
    <property type="entry name" value="Glutathione_Transferase_(cytos"/>
    <property type="match status" value="1"/>
</dbReference>
<dbReference type="OrthoDB" id="249703at2759"/>
<dbReference type="EMBL" id="KZ819608">
    <property type="protein sequence ID" value="PWN31440.1"/>
    <property type="molecule type" value="Genomic_DNA"/>
</dbReference>
<dbReference type="Gene3D" id="1.20.1050.10">
    <property type="match status" value="1"/>
</dbReference>
<organism evidence="4 5">
    <name type="scientific">Meira miltonrushii</name>
    <dbReference type="NCBI Taxonomy" id="1280837"/>
    <lineage>
        <taxon>Eukaryota</taxon>
        <taxon>Fungi</taxon>
        <taxon>Dikarya</taxon>
        <taxon>Basidiomycota</taxon>
        <taxon>Ustilaginomycotina</taxon>
        <taxon>Exobasidiomycetes</taxon>
        <taxon>Exobasidiales</taxon>
        <taxon>Brachybasidiaceae</taxon>
        <taxon>Meira</taxon>
    </lineage>
</organism>
<dbReference type="Pfam" id="PF13410">
    <property type="entry name" value="GST_C_2"/>
    <property type="match status" value="1"/>
</dbReference>
<evidence type="ECO:0000256" key="1">
    <source>
        <dbReference type="ARBA" id="ARBA00007409"/>
    </source>
</evidence>
<dbReference type="InterPro" id="IPR036249">
    <property type="entry name" value="Thioredoxin-like_sf"/>
</dbReference>
<feature type="domain" description="GST N-terminal" evidence="2">
    <location>
        <begin position="14"/>
        <end position="102"/>
    </location>
</feature>
<keyword evidence="5" id="KW-1185">Reference proteome</keyword>
<dbReference type="PROSITE" id="PS50404">
    <property type="entry name" value="GST_NTER"/>
    <property type="match status" value="1"/>
</dbReference>
<accession>A0A316V1L3</accession>